<feature type="transmembrane region" description="Helical" evidence="1">
    <location>
        <begin position="44"/>
        <end position="62"/>
    </location>
</feature>
<evidence type="ECO:0008006" key="4">
    <source>
        <dbReference type="Google" id="ProtNLM"/>
    </source>
</evidence>
<reference evidence="2" key="1">
    <citation type="submission" date="2023-10" db="EMBL/GenBank/DDBJ databases">
        <title>Genome assembly of Pristionchus species.</title>
        <authorList>
            <person name="Yoshida K."/>
            <person name="Sommer R.J."/>
        </authorList>
    </citation>
    <scope>NUCLEOTIDE SEQUENCE</scope>
    <source>
        <strain evidence="2">RS5133</strain>
    </source>
</reference>
<feature type="transmembrane region" description="Helical" evidence="1">
    <location>
        <begin position="74"/>
        <end position="93"/>
    </location>
</feature>
<proteinExistence type="predicted"/>
<evidence type="ECO:0000256" key="1">
    <source>
        <dbReference type="SAM" id="Phobius"/>
    </source>
</evidence>
<name>A0AAV5VVT4_9BILA</name>
<dbReference type="Proteomes" id="UP001432322">
    <property type="component" value="Unassembled WGS sequence"/>
</dbReference>
<feature type="transmembrane region" description="Helical" evidence="1">
    <location>
        <begin position="148"/>
        <end position="168"/>
    </location>
</feature>
<keyword evidence="1" id="KW-0472">Membrane</keyword>
<keyword evidence="1" id="KW-1133">Transmembrane helix</keyword>
<organism evidence="2 3">
    <name type="scientific">Pristionchus fissidentatus</name>
    <dbReference type="NCBI Taxonomy" id="1538716"/>
    <lineage>
        <taxon>Eukaryota</taxon>
        <taxon>Metazoa</taxon>
        <taxon>Ecdysozoa</taxon>
        <taxon>Nematoda</taxon>
        <taxon>Chromadorea</taxon>
        <taxon>Rhabditida</taxon>
        <taxon>Rhabditina</taxon>
        <taxon>Diplogasteromorpha</taxon>
        <taxon>Diplogasteroidea</taxon>
        <taxon>Neodiplogasteridae</taxon>
        <taxon>Pristionchus</taxon>
    </lineage>
</organism>
<evidence type="ECO:0000313" key="2">
    <source>
        <dbReference type="EMBL" id="GMT22499.1"/>
    </source>
</evidence>
<comment type="caution">
    <text evidence="2">The sequence shown here is derived from an EMBL/GenBank/DDBJ whole genome shotgun (WGS) entry which is preliminary data.</text>
</comment>
<evidence type="ECO:0000313" key="3">
    <source>
        <dbReference type="Proteomes" id="UP001432322"/>
    </source>
</evidence>
<feature type="non-terminal residue" evidence="2">
    <location>
        <position position="1"/>
    </location>
</feature>
<sequence>QVKEAYYVAAAMQRAYLVTFLFKNFSNGIIVATCYRTDESQNCVPLLFTLQYAVIELIYVLVKHRRYLLSIWSLGYFVQFASHACIHVLTLSLPALPATKNDPQLLSYLVDVSSSTQFFSEMLEILIASERILSAAWPAKYYRMESNGIILSLITILLISCATLHGWLTESLDNSRIRSCSQVKEAYDLAVAMERAYLITFLLKNFTNGVVMAACFETDGAHNCVPLLFTLIFAAVE</sequence>
<keyword evidence="3" id="KW-1185">Reference proteome</keyword>
<dbReference type="EMBL" id="BTSY01000004">
    <property type="protein sequence ID" value="GMT22499.1"/>
    <property type="molecule type" value="Genomic_DNA"/>
</dbReference>
<accession>A0AAV5VVT4</accession>
<feature type="non-terminal residue" evidence="2">
    <location>
        <position position="237"/>
    </location>
</feature>
<dbReference type="AlphaFoldDB" id="A0AAV5VVT4"/>
<gene>
    <name evidence="2" type="ORF">PFISCL1PPCAC_13796</name>
</gene>
<keyword evidence="1" id="KW-0812">Transmembrane</keyword>
<protein>
    <recommendedName>
        <fullName evidence="4">G protein-coupled receptor</fullName>
    </recommendedName>
</protein>